<evidence type="ECO:0000256" key="2">
    <source>
        <dbReference type="SAM" id="Phobius"/>
    </source>
</evidence>
<accession>A0A0W8IFR2</accession>
<dbReference type="Pfam" id="PF11181">
    <property type="entry name" value="YflT"/>
    <property type="match status" value="1"/>
</dbReference>
<name>A0A0W8IFR2_9MICC</name>
<evidence type="ECO:0000313" key="5">
    <source>
        <dbReference type="Proteomes" id="UP000054023"/>
    </source>
</evidence>
<feature type="transmembrane region" description="Helical" evidence="2">
    <location>
        <begin position="72"/>
        <end position="94"/>
    </location>
</feature>
<dbReference type="RefSeq" id="WP_058888379.1">
    <property type="nucleotide sequence ID" value="NZ_LQBM01000003.1"/>
</dbReference>
<dbReference type="Proteomes" id="UP000054023">
    <property type="component" value="Unassembled WGS sequence"/>
</dbReference>
<feature type="domain" description="General stress protein 17M-like" evidence="3">
    <location>
        <begin position="22"/>
        <end position="109"/>
    </location>
</feature>
<feature type="compositionally biased region" description="Basic and acidic residues" evidence="1">
    <location>
        <begin position="314"/>
        <end position="332"/>
    </location>
</feature>
<evidence type="ECO:0000256" key="1">
    <source>
        <dbReference type="SAM" id="MobiDB-lite"/>
    </source>
</evidence>
<feature type="region of interest" description="Disordered" evidence="1">
    <location>
        <begin position="183"/>
        <end position="332"/>
    </location>
</feature>
<dbReference type="OrthoDB" id="3381462at2"/>
<proteinExistence type="predicted"/>
<keyword evidence="5" id="KW-1185">Reference proteome</keyword>
<dbReference type="STRING" id="317018.AVL63_01130"/>
<protein>
    <recommendedName>
        <fullName evidence="3">General stress protein 17M-like domain-containing protein</fullName>
    </recommendedName>
</protein>
<evidence type="ECO:0000259" key="3">
    <source>
        <dbReference type="Pfam" id="PF11181"/>
    </source>
</evidence>
<feature type="transmembrane region" description="Helical" evidence="2">
    <location>
        <begin position="100"/>
        <end position="123"/>
    </location>
</feature>
<organism evidence="4 5">
    <name type="scientific">Nesterenkonia jeotgali</name>
    <dbReference type="NCBI Taxonomy" id="317018"/>
    <lineage>
        <taxon>Bacteria</taxon>
        <taxon>Bacillati</taxon>
        <taxon>Actinomycetota</taxon>
        <taxon>Actinomycetes</taxon>
        <taxon>Micrococcales</taxon>
        <taxon>Micrococcaceae</taxon>
        <taxon>Nesterenkonia</taxon>
    </lineage>
</organism>
<dbReference type="InterPro" id="IPR025889">
    <property type="entry name" value="GSP17M-like_dom"/>
</dbReference>
<comment type="caution">
    <text evidence="4">The sequence shown here is derived from an EMBL/GenBank/DDBJ whole genome shotgun (WGS) entry which is preliminary data.</text>
</comment>
<reference evidence="5" key="1">
    <citation type="submission" date="2015-12" db="EMBL/GenBank/DDBJ databases">
        <authorList>
            <person name="Nair G.R."/>
            <person name="Kaur G."/>
            <person name="Mayilraj S."/>
        </authorList>
    </citation>
    <scope>NUCLEOTIDE SEQUENCE [LARGE SCALE GENOMIC DNA]</scope>
    <source>
        <strain evidence="5">CD08_7</strain>
    </source>
</reference>
<keyword evidence="2" id="KW-0812">Transmembrane</keyword>
<keyword evidence="2" id="KW-1133">Transmembrane helix</keyword>
<sequence length="332" mass="34143">MSINAGTNAGAKNTSGLPRGELLGRYRSYEDAQKLVDHLTAAEDFDVKALSIVGNDLRSVEHIRTRLTYPRVALGGAAQGAMFGAFIGLILYLFSPEAAIYNLLFSVVLGMAIWMIIGVLGFAMRKGKREYASSSQLVATTFDVVCEFSAAHRARQLVPGAGVMSLNAYNDPTTQASARLTPAAPARTGSAPASSGSAASAATQPVAAPPQPGSGEQHQGSQAAGGPALVQPPAAAHTPGQDAQGPDAEGQDAQGQDAPEKETTTAPGSAPGQPTAGYNDLPDGRPRYGVRVPAAETPAEGSAPEAADGGPEQDAERRPVDDSKDAEDSSHR</sequence>
<feature type="compositionally biased region" description="Low complexity" evidence="1">
    <location>
        <begin position="183"/>
        <end position="206"/>
    </location>
</feature>
<evidence type="ECO:0000313" key="4">
    <source>
        <dbReference type="EMBL" id="KUG58699.1"/>
    </source>
</evidence>
<dbReference type="EMBL" id="LQBM01000003">
    <property type="protein sequence ID" value="KUG58699.1"/>
    <property type="molecule type" value="Genomic_DNA"/>
</dbReference>
<dbReference type="AlphaFoldDB" id="A0A0W8IFR2"/>
<keyword evidence="2" id="KW-0472">Membrane</keyword>
<gene>
    <name evidence="4" type="ORF">AVL63_01130</name>
</gene>